<evidence type="ECO:0000256" key="5">
    <source>
        <dbReference type="ARBA" id="ARBA00022989"/>
    </source>
</evidence>
<comment type="subcellular location">
    <subcellularLocation>
        <location evidence="1">Membrane</location>
        <topology evidence="1">Multi-pass membrane protein</topology>
    </subcellularLocation>
</comment>
<keyword evidence="4 7" id="KW-0812">Transmembrane</keyword>
<evidence type="ECO:0000256" key="1">
    <source>
        <dbReference type="ARBA" id="ARBA00004141"/>
    </source>
</evidence>
<dbReference type="PANTHER" id="PTHR43840">
    <property type="entry name" value="MITOCHONDRIAL METAL TRANSPORTER 1-RELATED"/>
    <property type="match status" value="1"/>
</dbReference>
<evidence type="ECO:0000256" key="6">
    <source>
        <dbReference type="ARBA" id="ARBA00023136"/>
    </source>
</evidence>
<reference evidence="10 11" key="1">
    <citation type="submission" date="2018-06" db="EMBL/GenBank/DDBJ databases">
        <title>Genomic Encyclopedia of Type Strains, Phase I: the one thousand microbial genomes (KMG-I) project.</title>
        <authorList>
            <person name="Kyrpides N."/>
        </authorList>
    </citation>
    <scope>NUCLEOTIDE SEQUENCE [LARGE SCALE GENOMIC DNA]</scope>
    <source>
        <strain evidence="10 11">DSM 19573</strain>
    </source>
</reference>
<dbReference type="InterPro" id="IPR036837">
    <property type="entry name" value="Cation_efflux_CTD_sf"/>
</dbReference>
<evidence type="ECO:0000259" key="8">
    <source>
        <dbReference type="Pfam" id="PF01545"/>
    </source>
</evidence>
<evidence type="ECO:0000256" key="7">
    <source>
        <dbReference type="SAM" id="Phobius"/>
    </source>
</evidence>
<sequence length="394" mass="43667">MTSALIKIFIKDYKATDNPQVRENYGKFASILGIATNLLLFLIKIIAGTIFSSISIIADAVNNLSDSASSVVTLAGFKISGKPADEQHPFGHARMEYVSGLIVSFIIIFLGLQLIKSSIDKIIHPQLAEFSILTVVVLITAIMIKLWQCIFYRRIGKEINSMTILAASVDSRNDILATAAVLTAAIATRMTGFNLDGYMGFLVAILILASGIKLVSDTISPLLGTAPTRELVDGIYKKVLSYDNIIGIHDLTVHSYGAYKCFASVHCEVPAEQDIMVSHDIIDNIERDFLKEQGIHMVIHLDPVVTNDEKTNELNKQVRRIIEKISPELTMHDFRVVWGISHSNLIFDIVSSFNSKLSDGELIRIISEEISSIDKSYRSIITVDHNYVPCKEHK</sequence>
<dbReference type="InterPro" id="IPR027469">
    <property type="entry name" value="Cation_efflux_TMD_sf"/>
</dbReference>
<dbReference type="InterPro" id="IPR002524">
    <property type="entry name" value="Cation_efflux"/>
</dbReference>
<name>A0A318XKU4_9FIRM</name>
<feature type="domain" description="Cation efflux protein transmembrane" evidence="8">
    <location>
        <begin position="31"/>
        <end position="223"/>
    </location>
</feature>
<feature type="transmembrane region" description="Helical" evidence="7">
    <location>
        <begin position="28"/>
        <end position="47"/>
    </location>
</feature>
<dbReference type="SUPFAM" id="SSF160240">
    <property type="entry name" value="Cation efflux protein cytoplasmic domain-like"/>
    <property type="match status" value="1"/>
</dbReference>
<dbReference type="FunFam" id="1.20.1510.10:FF:000006">
    <property type="entry name" value="Divalent cation efflux transporter"/>
    <property type="match status" value="1"/>
</dbReference>
<protein>
    <submittedName>
        <fullName evidence="10">Cation diffusion facilitator family transporter</fullName>
    </submittedName>
</protein>
<keyword evidence="3" id="KW-0813">Transport</keyword>
<dbReference type="EMBL" id="QKMR01000015">
    <property type="protein sequence ID" value="PYG86993.1"/>
    <property type="molecule type" value="Genomic_DNA"/>
</dbReference>
<dbReference type="Proteomes" id="UP000248132">
    <property type="component" value="Unassembled WGS sequence"/>
</dbReference>
<dbReference type="Pfam" id="PF01545">
    <property type="entry name" value="Cation_efflux"/>
    <property type="match status" value="1"/>
</dbReference>
<keyword evidence="5 7" id="KW-1133">Transmembrane helix</keyword>
<dbReference type="Gene3D" id="3.30.70.1350">
    <property type="entry name" value="Cation efflux protein, cytoplasmic domain"/>
    <property type="match status" value="1"/>
</dbReference>
<dbReference type="Gene3D" id="1.20.1510.10">
    <property type="entry name" value="Cation efflux protein transmembrane domain"/>
    <property type="match status" value="1"/>
</dbReference>
<evidence type="ECO:0000256" key="2">
    <source>
        <dbReference type="ARBA" id="ARBA00008114"/>
    </source>
</evidence>
<dbReference type="RefSeq" id="WP_110462629.1">
    <property type="nucleotide sequence ID" value="NZ_QKMR01000015.1"/>
</dbReference>
<dbReference type="InterPro" id="IPR027470">
    <property type="entry name" value="Cation_efflux_CTD"/>
</dbReference>
<keyword evidence="6 7" id="KW-0472">Membrane</keyword>
<dbReference type="GO" id="GO:0008324">
    <property type="term" value="F:monoatomic cation transmembrane transporter activity"/>
    <property type="evidence" value="ECO:0007669"/>
    <property type="project" value="InterPro"/>
</dbReference>
<evidence type="ECO:0000313" key="11">
    <source>
        <dbReference type="Proteomes" id="UP000248132"/>
    </source>
</evidence>
<gene>
    <name evidence="10" type="ORF">LY28_02615</name>
</gene>
<feature type="transmembrane region" description="Helical" evidence="7">
    <location>
        <begin position="127"/>
        <end position="152"/>
    </location>
</feature>
<dbReference type="InterPro" id="IPR058533">
    <property type="entry name" value="Cation_efflux_TM"/>
</dbReference>
<evidence type="ECO:0000313" key="10">
    <source>
        <dbReference type="EMBL" id="PYG86993.1"/>
    </source>
</evidence>
<dbReference type="GO" id="GO:0016020">
    <property type="term" value="C:membrane"/>
    <property type="evidence" value="ECO:0007669"/>
    <property type="project" value="UniProtKB-SubCell"/>
</dbReference>
<comment type="caution">
    <text evidence="10">The sequence shown here is derived from an EMBL/GenBank/DDBJ whole genome shotgun (WGS) entry which is preliminary data.</text>
</comment>
<evidence type="ECO:0000259" key="9">
    <source>
        <dbReference type="Pfam" id="PF16916"/>
    </source>
</evidence>
<evidence type="ECO:0000256" key="3">
    <source>
        <dbReference type="ARBA" id="ARBA00022448"/>
    </source>
</evidence>
<accession>A0A318XKU4</accession>
<organism evidence="10 11">
    <name type="scientific">Ruminiclostridium sufflavum DSM 19573</name>
    <dbReference type="NCBI Taxonomy" id="1121337"/>
    <lineage>
        <taxon>Bacteria</taxon>
        <taxon>Bacillati</taxon>
        <taxon>Bacillota</taxon>
        <taxon>Clostridia</taxon>
        <taxon>Eubacteriales</taxon>
        <taxon>Oscillospiraceae</taxon>
        <taxon>Ruminiclostridium</taxon>
    </lineage>
</organism>
<dbReference type="Pfam" id="PF16916">
    <property type="entry name" value="ZT_dimer"/>
    <property type="match status" value="1"/>
</dbReference>
<dbReference type="PANTHER" id="PTHR43840:SF15">
    <property type="entry name" value="MITOCHONDRIAL METAL TRANSPORTER 1-RELATED"/>
    <property type="match status" value="1"/>
</dbReference>
<dbReference type="NCBIfam" id="TIGR01297">
    <property type="entry name" value="CDF"/>
    <property type="match status" value="1"/>
</dbReference>
<feature type="domain" description="Cation efflux protein cytoplasmic" evidence="9">
    <location>
        <begin position="228"/>
        <end position="303"/>
    </location>
</feature>
<feature type="transmembrane region" description="Helical" evidence="7">
    <location>
        <begin position="198"/>
        <end position="215"/>
    </location>
</feature>
<dbReference type="InterPro" id="IPR050291">
    <property type="entry name" value="CDF_Transporter"/>
</dbReference>
<dbReference type="SUPFAM" id="SSF161111">
    <property type="entry name" value="Cation efflux protein transmembrane domain-like"/>
    <property type="match status" value="1"/>
</dbReference>
<comment type="similarity">
    <text evidence="2">Belongs to the cation diffusion facilitator (CDF) transporter (TC 2.A.4) family.</text>
</comment>
<evidence type="ECO:0000256" key="4">
    <source>
        <dbReference type="ARBA" id="ARBA00022692"/>
    </source>
</evidence>
<dbReference type="AlphaFoldDB" id="A0A318XKU4"/>
<keyword evidence="11" id="KW-1185">Reference proteome</keyword>
<proteinExistence type="inferred from homology"/>
<feature type="transmembrane region" description="Helical" evidence="7">
    <location>
        <begin position="97"/>
        <end position="115"/>
    </location>
</feature>
<dbReference type="OrthoDB" id="9806522at2"/>